<evidence type="ECO:0000256" key="1">
    <source>
        <dbReference type="ARBA" id="ARBA00014389"/>
    </source>
</evidence>
<dbReference type="GO" id="GO:0019013">
    <property type="term" value="C:viral nucleocapsid"/>
    <property type="evidence" value="ECO:0007669"/>
    <property type="project" value="UniProtKB-UniRule"/>
</dbReference>
<evidence type="ECO:0000256" key="2">
    <source>
        <dbReference type="ARBA" id="ARBA00022497"/>
    </source>
</evidence>
<keyword evidence="5 9" id="KW-0694">RNA-binding</keyword>
<comment type="subcellular location">
    <subcellularLocation>
        <location evidence="9">Virion</location>
    </subcellularLocation>
    <subcellularLocation>
        <location evidence="9">Host cytoplasm</location>
    </subcellularLocation>
</comment>
<evidence type="ECO:0000256" key="6">
    <source>
        <dbReference type="ARBA" id="ARBA00023086"/>
    </source>
</evidence>
<dbReference type="GO" id="GO:1990904">
    <property type="term" value="C:ribonucleoprotein complex"/>
    <property type="evidence" value="ECO:0007669"/>
    <property type="project" value="UniProtKB-UniRule"/>
</dbReference>
<evidence type="ECO:0000256" key="4">
    <source>
        <dbReference type="ARBA" id="ARBA00022844"/>
    </source>
</evidence>
<dbReference type="GO" id="GO:0003723">
    <property type="term" value="F:RNA binding"/>
    <property type="evidence" value="ECO:0007669"/>
    <property type="project" value="UniProtKB-UniRule"/>
</dbReference>
<keyword evidence="4 9" id="KW-0946">Virion</keyword>
<evidence type="ECO:0000256" key="9">
    <source>
        <dbReference type="RuleBase" id="RU369108"/>
    </source>
</evidence>
<dbReference type="Pfam" id="PF03216">
    <property type="entry name" value="Rhabdo_ncap_2"/>
    <property type="match status" value="1"/>
</dbReference>
<evidence type="ECO:0000313" key="11">
    <source>
        <dbReference type="EMBL" id="QHA33676.1"/>
    </source>
</evidence>
<comment type="subunit">
    <text evidence="9">Homomultimerizes to form the nucleocapsid. Binds to viral genomic RNA.</text>
</comment>
<evidence type="ECO:0000256" key="7">
    <source>
        <dbReference type="ARBA" id="ARBA00023274"/>
    </source>
</evidence>
<feature type="compositionally biased region" description="Acidic residues" evidence="10">
    <location>
        <begin position="434"/>
        <end position="454"/>
    </location>
</feature>
<evidence type="ECO:0000256" key="8">
    <source>
        <dbReference type="ARBA" id="ARBA00033344"/>
    </source>
</evidence>
<organism evidence="11">
    <name type="scientific">Atrato Rhabdo-like virus 3</name>
    <dbReference type="NCBI Taxonomy" id="2689335"/>
    <lineage>
        <taxon>Viruses</taxon>
        <taxon>Riboviria</taxon>
        <taxon>Orthornavirae</taxon>
        <taxon>Negarnaviricota</taxon>
        <taxon>Haploviricotina</taxon>
        <taxon>Monjiviricetes</taxon>
        <taxon>Mononegavirales</taxon>
        <taxon>Rhabdoviridae</taxon>
        <taxon>Deltarhabdovirinae</taxon>
        <taxon>Primrhavirus</taxon>
        <taxon>Primrhavirus atrato</taxon>
    </lineage>
</organism>
<proteinExistence type="inferred from homology"/>
<keyword evidence="2 9" id="KW-1139">Helical capsid protein</keyword>
<accession>A0A6B9KL92</accession>
<keyword evidence="3 9" id="KW-0167">Capsid protein</keyword>
<comment type="similarity">
    <text evidence="9">Belongs to the nucleorhabdovirus nucleocapsid protein family.</text>
</comment>
<dbReference type="GO" id="GO:0030430">
    <property type="term" value="C:host cell cytoplasm"/>
    <property type="evidence" value="ECO:0007669"/>
    <property type="project" value="UniProtKB-SubCell"/>
</dbReference>
<reference evidence="11" key="1">
    <citation type="submission" date="2019-10" db="EMBL/GenBank/DDBJ databases">
        <authorList>
            <person name="Nitsche A."/>
            <person name="Hankeln T."/>
            <person name="Acosta O."/>
            <person name="Velez I.D."/>
            <person name="Schiemann D.J."/>
        </authorList>
    </citation>
    <scope>NUCLEOTIDE SEQUENCE</scope>
    <source>
        <strain evidence="11">Cx 1773-3</strain>
    </source>
</reference>
<evidence type="ECO:0000256" key="5">
    <source>
        <dbReference type="ARBA" id="ARBA00022884"/>
    </source>
</evidence>
<keyword evidence="7 9" id="KW-0687">Ribonucleoprotein</keyword>
<comment type="function">
    <text evidence="9">Encapsidates the genome, protecting it from nucleases. The encapsidated genomic RNA is termed the nucleocapsid (NC) and serves as template for viral transcription and replication.</text>
</comment>
<dbReference type="GO" id="GO:0019029">
    <property type="term" value="C:helical viral capsid"/>
    <property type="evidence" value="ECO:0007669"/>
    <property type="project" value="UniProtKB-UniRule"/>
</dbReference>
<evidence type="ECO:0000256" key="10">
    <source>
        <dbReference type="SAM" id="MobiDB-lite"/>
    </source>
</evidence>
<feature type="region of interest" description="Disordered" evidence="10">
    <location>
        <begin position="426"/>
        <end position="454"/>
    </location>
</feature>
<dbReference type="EMBL" id="MN661034">
    <property type="protein sequence ID" value="QHA33676.1"/>
    <property type="molecule type" value="Viral_cRNA"/>
</dbReference>
<name>A0A6B9KL92_9RHAB</name>
<keyword evidence="6 9" id="KW-0543">Viral nucleoprotein</keyword>
<dbReference type="InterPro" id="IPR004902">
    <property type="entry name" value="Rhabdo_ncap_2"/>
</dbReference>
<protein>
    <recommendedName>
        <fullName evidence="1 9">Nucleoprotein</fullName>
        <shortName evidence="9">NP</shortName>
        <shortName evidence="9">Protein N</shortName>
    </recommendedName>
    <alternativeName>
        <fullName evidence="8 9">Nucleocapsid protein</fullName>
    </alternativeName>
</protein>
<keyword evidence="9" id="KW-1035">Host cytoplasm</keyword>
<evidence type="ECO:0000256" key="3">
    <source>
        <dbReference type="ARBA" id="ARBA00022561"/>
    </source>
</evidence>
<sequence>MNPSMPATLAEGTAEFLADINNKEIVAAKATAVNEGVLSLKGLETLFKDLHIPDVTKREKAIVKSFFAFYLSGDIPSENTIEATILETVLLLTANKEKIITPHEGKNEWFVPNTKEDELKKETKIQASITVTQPEDMDEAAFKRYSELMLKDAATGGDFLDYILKYINDDRRFPMIRDVAVGLALTSLRAAAKEKSAVSNAYLKNNFRQNLVHLVSWPSEAPYCPPCDVFINRTYRSFGSTAPIVRSAFTVLTWTFANQDLTTPIGQAVRAFMGAMVMTHTARTGFQLINLFSQVIALLDLPAARVHELTHFMTTQRSWSLIGKFHARGADKDIWNWSRIISDGYYRNFSAKENLSLCSIFAGCLEKAHGVGIWSSKWAKEATVTHEGYRRIGWALFAQTRISVDNMEGNEHSMALLRIAMESNPAQTKQDLNPMDDDSSDEGSEAPEDPADFD</sequence>